<sequence>MNFEWAKQWINSFVDVDAAMEYYADDCDFRDFPLEHIFLNDKAGLARAFIPFGNSDPENGRGIHSFEVTEFRGDEKSAIILWRWTARECDSFFGLPNPGRAEISTVGMSYHEYRDGKIVREYVHSDQIHVVQALGYPVSIPHYWNDQDFA</sequence>
<feature type="domain" description="SnoaL-like" evidence="1">
    <location>
        <begin position="15"/>
        <end position="120"/>
    </location>
</feature>
<evidence type="ECO:0000313" key="2">
    <source>
        <dbReference type="EMBL" id="AJA09089.1"/>
    </source>
</evidence>
<reference evidence="2 3" key="1">
    <citation type="journal article" date="2015" name="Int. J. Syst. Evol. Microbiol.">
        <title>Description of Sphingopyxis fribergensis sp. nov. - a soil bacterium with the ability to degrade styrene and phenylacetic acid.</title>
        <authorList>
            <person name="Oelschlagel M."/>
            <person name="Ruckert C."/>
            <person name="Kalinowski J."/>
            <person name="Schmidt G."/>
            <person name="Schlomann M."/>
            <person name="Tischler D."/>
        </authorList>
    </citation>
    <scope>NUCLEOTIDE SEQUENCE [LARGE SCALE GENOMIC DNA]</scope>
    <source>
        <strain evidence="2 3">Kp5.2</strain>
    </source>
</reference>
<protein>
    <recommendedName>
        <fullName evidence="1">SnoaL-like domain-containing protein</fullName>
    </recommendedName>
</protein>
<dbReference type="Proteomes" id="UP000030907">
    <property type="component" value="Chromosome"/>
</dbReference>
<dbReference type="EMBL" id="CP009122">
    <property type="protein sequence ID" value="AJA09089.1"/>
    <property type="molecule type" value="Genomic_DNA"/>
</dbReference>
<keyword evidence="3" id="KW-1185">Reference proteome</keyword>
<evidence type="ECO:0000259" key="1">
    <source>
        <dbReference type="Pfam" id="PF12680"/>
    </source>
</evidence>
<dbReference type="AlphaFoldDB" id="A0A0A7PGI4"/>
<organism evidence="2 3">
    <name type="scientific">Sphingopyxis fribergensis</name>
    <dbReference type="NCBI Taxonomy" id="1515612"/>
    <lineage>
        <taxon>Bacteria</taxon>
        <taxon>Pseudomonadati</taxon>
        <taxon>Pseudomonadota</taxon>
        <taxon>Alphaproteobacteria</taxon>
        <taxon>Sphingomonadales</taxon>
        <taxon>Sphingomonadaceae</taxon>
        <taxon>Sphingopyxis</taxon>
    </lineage>
</organism>
<name>A0A0A7PGI4_9SPHN</name>
<gene>
    <name evidence="2" type="ORF">SKP52_10940</name>
</gene>
<evidence type="ECO:0000313" key="3">
    <source>
        <dbReference type="Proteomes" id="UP000030907"/>
    </source>
</evidence>
<dbReference type="HOGENOM" id="CLU_133761_0_0_5"/>
<dbReference type="InterPro" id="IPR032710">
    <property type="entry name" value="NTF2-like_dom_sf"/>
</dbReference>
<dbReference type="OrthoDB" id="129343at2"/>
<proteinExistence type="predicted"/>
<dbReference type="RefSeq" id="WP_052208106.1">
    <property type="nucleotide sequence ID" value="NZ_CP009122.1"/>
</dbReference>
<dbReference type="Gene3D" id="3.10.450.50">
    <property type="match status" value="1"/>
</dbReference>
<accession>A0A0A7PGI4</accession>
<dbReference type="Pfam" id="PF12680">
    <property type="entry name" value="SnoaL_2"/>
    <property type="match status" value="1"/>
</dbReference>
<dbReference type="KEGG" id="sphk:SKP52_10940"/>
<dbReference type="InterPro" id="IPR037401">
    <property type="entry name" value="SnoaL-like"/>
</dbReference>
<dbReference type="SUPFAM" id="SSF54427">
    <property type="entry name" value="NTF2-like"/>
    <property type="match status" value="1"/>
</dbReference>